<evidence type="ECO:0000313" key="3">
    <source>
        <dbReference type="Proteomes" id="UP001206236"/>
    </source>
</evidence>
<accession>A0AAW5KLQ0</accession>
<protein>
    <submittedName>
        <fullName evidence="2">DUF262 domain-containing protein</fullName>
    </submittedName>
</protein>
<dbReference type="RefSeq" id="WP_256321470.1">
    <property type="nucleotide sequence ID" value="NZ_JANGCN010000002.1"/>
</dbReference>
<feature type="domain" description="GmrSD restriction endonucleases N-terminal" evidence="1">
    <location>
        <begin position="11"/>
        <end position="164"/>
    </location>
</feature>
<dbReference type="Proteomes" id="UP001206236">
    <property type="component" value="Unassembled WGS sequence"/>
</dbReference>
<dbReference type="Pfam" id="PF03235">
    <property type="entry name" value="GmrSD_N"/>
    <property type="match status" value="1"/>
</dbReference>
<dbReference type="AlphaFoldDB" id="A0AAW5KLQ0"/>
<dbReference type="PANTHER" id="PTHR39639:SF1">
    <property type="entry name" value="DUF262 DOMAIN-CONTAINING PROTEIN"/>
    <property type="match status" value="1"/>
</dbReference>
<evidence type="ECO:0000259" key="1">
    <source>
        <dbReference type="Pfam" id="PF03235"/>
    </source>
</evidence>
<comment type="caution">
    <text evidence="2">The sequence shown here is derived from an EMBL/GenBank/DDBJ whole genome shotgun (WGS) entry which is preliminary data.</text>
</comment>
<proteinExistence type="predicted"/>
<name>A0AAW5KLQ0_9FIRM</name>
<dbReference type="EMBL" id="JANGCN010000002">
    <property type="protein sequence ID" value="MCQ5152001.1"/>
    <property type="molecule type" value="Genomic_DNA"/>
</dbReference>
<sequence length="399" mass="47049">MKCSTSTIELETVISRIRNGTLNLQPDFQRGEVWSLAKQKKLIDTILRRWKIPPIHVITSDNQDLDSYVFEEVLDGQQRLVAIRDFCNGLFPIDGRIKPYDSAIYDLHGCYFDDLPDRVKLVFLRYEIDFIRLTDFKPSEPAELFDRLNQPLKLTSSEQRNAYIGETRNQIKELVYFFEEIGASRETIGFSNSRLAYDEIIAKFCYALELRTLRQKIIASDISDKYRDDIAFSKNTINECHYVLERFMKIVDSNSYYYRIKMNKATIYSWFVFIKENNSLSVSDLSSIMYSFEILRDYYKGKQVDLSIINDILYNEDINSFMRLAYMEPIMNTFNQRASMGSTDVSSIIYRDIILHIFSRLVLHDYNNSVFIDFERNAVKGTAYALDYIYDVYRWGEKF</sequence>
<organism evidence="2 3">
    <name type="scientific">Ruminococcus bicirculans</name>
    <name type="common">ex Wegman et al. 2014</name>
    <dbReference type="NCBI Taxonomy" id="1160721"/>
    <lineage>
        <taxon>Bacteria</taxon>
        <taxon>Bacillati</taxon>
        <taxon>Bacillota</taxon>
        <taxon>Clostridia</taxon>
        <taxon>Eubacteriales</taxon>
        <taxon>Oscillospiraceae</taxon>
        <taxon>Ruminococcus</taxon>
    </lineage>
</organism>
<dbReference type="PANTHER" id="PTHR39639">
    <property type="entry name" value="CHROMOSOME 16, WHOLE GENOME SHOTGUN SEQUENCE"/>
    <property type="match status" value="1"/>
</dbReference>
<evidence type="ECO:0000313" key="2">
    <source>
        <dbReference type="EMBL" id="MCQ5152001.1"/>
    </source>
</evidence>
<reference evidence="2" key="1">
    <citation type="submission" date="2022-06" db="EMBL/GenBank/DDBJ databases">
        <title>Isolation of gut microbiota from human fecal samples.</title>
        <authorList>
            <person name="Pamer E.G."/>
            <person name="Barat B."/>
            <person name="Waligurski E."/>
            <person name="Medina S."/>
            <person name="Paddock L."/>
            <person name="Mostad J."/>
        </authorList>
    </citation>
    <scope>NUCLEOTIDE SEQUENCE</scope>
    <source>
        <strain evidence="2">DFI.5.57</strain>
    </source>
</reference>
<gene>
    <name evidence="2" type="ORF">NE632_01645</name>
</gene>
<dbReference type="InterPro" id="IPR004919">
    <property type="entry name" value="GmrSD_N"/>
</dbReference>